<keyword evidence="2" id="KW-0645">Protease</keyword>
<protein>
    <recommendedName>
        <fullName evidence="5">NlpC/P60 domain-containing protein</fullName>
    </recommendedName>
</protein>
<comment type="similarity">
    <text evidence="1">Belongs to the peptidase C40 family.</text>
</comment>
<evidence type="ECO:0000256" key="1">
    <source>
        <dbReference type="ARBA" id="ARBA00007074"/>
    </source>
</evidence>
<dbReference type="Proteomes" id="UP000298017">
    <property type="component" value="Unassembled WGS sequence"/>
</dbReference>
<dbReference type="EMBL" id="SPNK01000003">
    <property type="protein sequence ID" value="TFI02339.1"/>
    <property type="molecule type" value="Genomic_DNA"/>
</dbReference>
<evidence type="ECO:0000259" key="5">
    <source>
        <dbReference type="PROSITE" id="PS51935"/>
    </source>
</evidence>
<sequence length="200" mass="20494">MSFMKQSSARHRAETQSHVVRNTTVATIAAGAAVAGMTMPAQASSDIVELGSTSSYSADTSLGAYNASYTTPAPDAMASGSGMSTQSNHAAGGLVGDAYAGIGGAYVWGGTGYKAWDCSGFVQSVYAQNGISIPRTTWAQFEAATPTSTPQPGDLVSQNGGSHVGIYVGNGQMISALNESQGTQLHAVNAMQVDGFYTFR</sequence>
<dbReference type="InterPro" id="IPR000064">
    <property type="entry name" value="NLP_P60_dom"/>
</dbReference>
<evidence type="ECO:0000256" key="4">
    <source>
        <dbReference type="ARBA" id="ARBA00022807"/>
    </source>
</evidence>
<evidence type="ECO:0000256" key="2">
    <source>
        <dbReference type="ARBA" id="ARBA00022670"/>
    </source>
</evidence>
<reference evidence="6 7" key="1">
    <citation type="submission" date="2019-03" db="EMBL/GenBank/DDBJ databases">
        <title>Genome Sequencing and Assembly of Various Microbes Isolated from Alder Root Nodule.</title>
        <authorList>
            <person name="Swanson E."/>
            <person name="Sevigny J.L."/>
            <person name="Pesce C."/>
            <person name="Davis I."/>
            <person name="Kleiner V."/>
            <person name="Tisa L."/>
        </authorList>
    </citation>
    <scope>NUCLEOTIDE SEQUENCE [LARGE SCALE GENOMIC DNA]</scope>
    <source>
        <strain evidence="6 7">4R-31</strain>
    </source>
</reference>
<dbReference type="AlphaFoldDB" id="A0AAX2SFI0"/>
<dbReference type="GO" id="GO:0008234">
    <property type="term" value="F:cysteine-type peptidase activity"/>
    <property type="evidence" value="ECO:0007669"/>
    <property type="project" value="UniProtKB-KW"/>
</dbReference>
<keyword evidence="4" id="KW-0788">Thiol protease</keyword>
<feature type="domain" description="NlpC/P60" evidence="5">
    <location>
        <begin position="88"/>
        <end position="200"/>
    </location>
</feature>
<gene>
    <name evidence="6" type="ORF">E4P33_04695</name>
</gene>
<proteinExistence type="inferred from homology"/>
<dbReference type="InterPro" id="IPR038765">
    <property type="entry name" value="Papain-like_cys_pep_sf"/>
</dbReference>
<evidence type="ECO:0000313" key="7">
    <source>
        <dbReference type="Proteomes" id="UP000298017"/>
    </source>
</evidence>
<accession>A0AAX2SFI0</accession>
<dbReference type="PROSITE" id="PS51935">
    <property type="entry name" value="NLPC_P60"/>
    <property type="match status" value="1"/>
</dbReference>
<dbReference type="RefSeq" id="WP_135010399.1">
    <property type="nucleotide sequence ID" value="NZ_CP072262.1"/>
</dbReference>
<dbReference type="Gene3D" id="3.90.1720.10">
    <property type="entry name" value="endopeptidase domain like (from Nostoc punctiforme)"/>
    <property type="match status" value="1"/>
</dbReference>
<keyword evidence="3" id="KW-0378">Hydrolase</keyword>
<dbReference type="SUPFAM" id="SSF54001">
    <property type="entry name" value="Cysteine proteinases"/>
    <property type="match status" value="1"/>
</dbReference>
<name>A0AAX2SFI0_KOCRH</name>
<evidence type="ECO:0000256" key="3">
    <source>
        <dbReference type="ARBA" id="ARBA00022801"/>
    </source>
</evidence>
<organism evidence="6 7">
    <name type="scientific">Kocuria rhizophila</name>
    <dbReference type="NCBI Taxonomy" id="72000"/>
    <lineage>
        <taxon>Bacteria</taxon>
        <taxon>Bacillati</taxon>
        <taxon>Actinomycetota</taxon>
        <taxon>Actinomycetes</taxon>
        <taxon>Micrococcales</taxon>
        <taxon>Micrococcaceae</taxon>
        <taxon>Kocuria</taxon>
    </lineage>
</organism>
<dbReference type="InterPro" id="IPR051202">
    <property type="entry name" value="Peptidase_C40"/>
</dbReference>
<dbReference type="PANTHER" id="PTHR47053:SF1">
    <property type="entry name" value="MUREIN DD-ENDOPEPTIDASE MEPH-RELATED"/>
    <property type="match status" value="1"/>
</dbReference>
<dbReference type="Pfam" id="PF00877">
    <property type="entry name" value="NLPC_P60"/>
    <property type="match status" value="1"/>
</dbReference>
<evidence type="ECO:0000313" key="6">
    <source>
        <dbReference type="EMBL" id="TFI02339.1"/>
    </source>
</evidence>
<comment type="caution">
    <text evidence="6">The sequence shown here is derived from an EMBL/GenBank/DDBJ whole genome shotgun (WGS) entry which is preliminary data.</text>
</comment>
<dbReference type="GO" id="GO:0006508">
    <property type="term" value="P:proteolysis"/>
    <property type="evidence" value="ECO:0007669"/>
    <property type="project" value="UniProtKB-KW"/>
</dbReference>
<keyword evidence="7" id="KW-1185">Reference proteome</keyword>
<dbReference type="PANTHER" id="PTHR47053">
    <property type="entry name" value="MUREIN DD-ENDOPEPTIDASE MEPH-RELATED"/>
    <property type="match status" value="1"/>
</dbReference>